<sequence>MQVLQCSPETTCFYRTAMQDESLVVCYGSLQVCLSQNFMESNQTIVLCTHLLKIQDTPLTEQFARTEIERRWLSGRIYGAGNVLLWQTYGQDKGGTSFLEGTSMTGNKHYSSFSEYSPSKLHLTEEKGSLVWKVYSKSIFTVRSAYKDLTGTNIKEIGWPWRLIWKTKKPYKNTKERVNHLFLHCKWTDQLWQMFIDKRKIRWVKLGRIKKVLRSWNRDGNAVRKEKRWKMDPACKWWTIWKERNHRCFEGKKSNIHKIRSDCLGACIIFGVNKGRGKVPVYLSTKAICYSTLPVMSDFSLKVRCPESQFFSL</sequence>
<evidence type="ECO:0000313" key="2">
    <source>
        <dbReference type="Proteomes" id="UP000824120"/>
    </source>
</evidence>
<dbReference type="EMBL" id="JACXVP010000003">
    <property type="protein sequence ID" value="KAG5616912.1"/>
    <property type="molecule type" value="Genomic_DNA"/>
</dbReference>
<reference evidence="1 2" key="1">
    <citation type="submission" date="2020-09" db="EMBL/GenBank/DDBJ databases">
        <title>De no assembly of potato wild relative species, Solanum commersonii.</title>
        <authorList>
            <person name="Cho K."/>
        </authorList>
    </citation>
    <scope>NUCLEOTIDE SEQUENCE [LARGE SCALE GENOMIC DNA]</scope>
    <source>
        <strain evidence="1">LZ3.2</strain>
        <tissue evidence="1">Leaf</tissue>
    </source>
</reference>
<accession>A0A9J5ZXD9</accession>
<dbReference type="OrthoDB" id="1937542at2759"/>
<dbReference type="Proteomes" id="UP000824120">
    <property type="component" value="Chromosome 3"/>
</dbReference>
<gene>
    <name evidence="1" type="ORF">H5410_016736</name>
</gene>
<comment type="caution">
    <text evidence="1">The sequence shown here is derived from an EMBL/GenBank/DDBJ whole genome shotgun (WGS) entry which is preliminary data.</text>
</comment>
<protein>
    <submittedName>
        <fullName evidence="1">Uncharacterized protein</fullName>
    </submittedName>
</protein>
<dbReference type="AlphaFoldDB" id="A0A9J5ZXD9"/>
<organism evidence="1 2">
    <name type="scientific">Solanum commersonii</name>
    <name type="common">Commerson's wild potato</name>
    <name type="synonym">Commerson's nightshade</name>
    <dbReference type="NCBI Taxonomy" id="4109"/>
    <lineage>
        <taxon>Eukaryota</taxon>
        <taxon>Viridiplantae</taxon>
        <taxon>Streptophyta</taxon>
        <taxon>Embryophyta</taxon>
        <taxon>Tracheophyta</taxon>
        <taxon>Spermatophyta</taxon>
        <taxon>Magnoliopsida</taxon>
        <taxon>eudicotyledons</taxon>
        <taxon>Gunneridae</taxon>
        <taxon>Pentapetalae</taxon>
        <taxon>asterids</taxon>
        <taxon>lamiids</taxon>
        <taxon>Solanales</taxon>
        <taxon>Solanaceae</taxon>
        <taxon>Solanoideae</taxon>
        <taxon>Solaneae</taxon>
        <taxon>Solanum</taxon>
    </lineage>
</organism>
<name>A0A9J5ZXD9_SOLCO</name>
<evidence type="ECO:0000313" key="1">
    <source>
        <dbReference type="EMBL" id="KAG5616912.1"/>
    </source>
</evidence>
<proteinExistence type="predicted"/>
<keyword evidence="2" id="KW-1185">Reference proteome</keyword>